<keyword evidence="2" id="KW-0227">DNA damage</keyword>
<comment type="similarity">
    <text evidence="1">Belongs to the RAD52 family.</text>
</comment>
<evidence type="ECO:0000313" key="5">
    <source>
        <dbReference type="EMBL" id="SKA06681.1"/>
    </source>
</evidence>
<feature type="region of interest" description="Disordered" evidence="4">
    <location>
        <begin position="167"/>
        <end position="198"/>
    </location>
</feature>
<keyword evidence="6" id="KW-1185">Reference proteome</keyword>
<evidence type="ECO:0000256" key="3">
    <source>
        <dbReference type="ARBA" id="ARBA00023204"/>
    </source>
</evidence>
<accession>A0A1T4QT60</accession>
<evidence type="ECO:0000313" key="6">
    <source>
        <dbReference type="Proteomes" id="UP000190395"/>
    </source>
</evidence>
<dbReference type="AlphaFoldDB" id="A0A1T4QT60"/>
<dbReference type="STRING" id="225004.SAMN02745152_02095"/>
<evidence type="ECO:0000256" key="1">
    <source>
        <dbReference type="ARBA" id="ARBA00006638"/>
    </source>
</evidence>
<dbReference type="RefSeq" id="WP_159443533.1">
    <property type="nucleotide sequence ID" value="NZ_FUXC01000017.1"/>
</dbReference>
<dbReference type="Proteomes" id="UP000190395">
    <property type="component" value="Unassembled WGS sequence"/>
</dbReference>
<sequence length="271" mass="30226">MDLSKLKEPFSLEDIEWRLQQCGESKDGRIWGKCLAYITSRAVQERLDKVCGADGWRSEIRKDGNAYLCTLSIRVTHEDGSVEWISRTDGADATDIESVKGGISGAIKRAAVQFGIGRYLYDLEEGWITVCENGKYSGKTKTDKWFKWNPPALPEWALPKGKISFPENDKDSAVQTDDTLPKIHSSSKGKTGKPTTDEANLKELGNTVISRIGDVMNHEDGGQKSFTEEEITKIRGIVANTRLNKEGVDELLELEKVVRKELDSRLSKMAA</sequence>
<keyword evidence="3" id="KW-0234">DNA repair</keyword>
<protein>
    <submittedName>
        <fullName evidence="5">Rad52/22 family double-strand break repair protein</fullName>
    </submittedName>
</protein>
<evidence type="ECO:0000256" key="4">
    <source>
        <dbReference type="SAM" id="MobiDB-lite"/>
    </source>
</evidence>
<reference evidence="5 6" key="1">
    <citation type="submission" date="2017-02" db="EMBL/GenBank/DDBJ databases">
        <authorList>
            <person name="Peterson S.W."/>
        </authorList>
    </citation>
    <scope>NUCLEOTIDE SEQUENCE [LARGE SCALE GENOMIC DNA]</scope>
    <source>
        <strain evidence="5 6">ATCC BAA-909</strain>
    </source>
</reference>
<dbReference type="OrthoDB" id="9805874at2"/>
<dbReference type="GeneID" id="303368307"/>
<dbReference type="GO" id="GO:0006281">
    <property type="term" value="P:DNA repair"/>
    <property type="evidence" value="ECO:0007669"/>
    <property type="project" value="UniProtKB-KW"/>
</dbReference>
<feature type="compositionally biased region" description="Polar residues" evidence="4">
    <location>
        <begin position="173"/>
        <end position="184"/>
    </location>
</feature>
<dbReference type="Pfam" id="PF04098">
    <property type="entry name" value="Rad52_Rad22"/>
    <property type="match status" value="1"/>
</dbReference>
<dbReference type="EMBL" id="FUXC01000017">
    <property type="protein sequence ID" value="SKA06681.1"/>
    <property type="molecule type" value="Genomic_DNA"/>
</dbReference>
<dbReference type="InterPro" id="IPR041247">
    <property type="entry name" value="Rad52_fam"/>
</dbReference>
<name>A0A1T4QT60_9SPIR</name>
<proteinExistence type="inferred from homology"/>
<organism evidence="5 6">
    <name type="scientific">Treponema berlinense</name>
    <dbReference type="NCBI Taxonomy" id="225004"/>
    <lineage>
        <taxon>Bacteria</taxon>
        <taxon>Pseudomonadati</taxon>
        <taxon>Spirochaetota</taxon>
        <taxon>Spirochaetia</taxon>
        <taxon>Spirochaetales</taxon>
        <taxon>Treponemataceae</taxon>
        <taxon>Treponema</taxon>
    </lineage>
</organism>
<gene>
    <name evidence="5" type="ORF">SAMN02745152_02095</name>
</gene>
<evidence type="ECO:0000256" key="2">
    <source>
        <dbReference type="ARBA" id="ARBA00022763"/>
    </source>
</evidence>